<dbReference type="Pfam" id="PF02330">
    <property type="entry name" value="MAM33"/>
    <property type="match status" value="1"/>
</dbReference>
<dbReference type="GO" id="GO:0042256">
    <property type="term" value="P:cytosolic ribosome assembly"/>
    <property type="evidence" value="ECO:0007669"/>
    <property type="project" value="TreeGrafter"/>
</dbReference>
<accession>A0AAD5SKG9</accession>
<reference evidence="1" key="1">
    <citation type="submission" date="2020-05" db="EMBL/GenBank/DDBJ databases">
        <title>Phylogenomic resolution of chytrid fungi.</title>
        <authorList>
            <person name="Stajich J.E."/>
            <person name="Amses K."/>
            <person name="Simmons R."/>
            <person name="Seto K."/>
            <person name="Myers J."/>
            <person name="Bonds A."/>
            <person name="Quandt C.A."/>
            <person name="Barry K."/>
            <person name="Liu P."/>
            <person name="Grigoriev I."/>
            <person name="Longcore J.E."/>
            <person name="James T.Y."/>
        </authorList>
    </citation>
    <scope>NUCLEOTIDE SEQUENCE</scope>
    <source>
        <strain evidence="1">JEL0318</strain>
    </source>
</reference>
<protein>
    <submittedName>
        <fullName evidence="1">Mitochondrial acidic protein mam33</fullName>
    </submittedName>
</protein>
<proteinExistence type="predicted"/>
<dbReference type="InterPro" id="IPR036561">
    <property type="entry name" value="MAM33_sf"/>
</dbReference>
<sequence>MFARSISRAAFAIRPVQSAIRVVPTFRIAPCAVRTFASTASAREDAAKQLVNKLKEERTYELENTEKEPEFVKEFTTRGIWKIEDKTGEKEVTLKRTFGNESIKVLFSTDALTDSEPMEQEEGEEESSVPIPVSIIIEKTGSPDVGALEISATAQDASFFIEAVSHSSSASILNDQTAEGDWIRRGKYNGPVFHDLDENLQDTFHDWLRERGFDEQLAEFLPQYIELKEQKEYTSWLGNVEKFVKTA</sequence>
<evidence type="ECO:0000313" key="1">
    <source>
        <dbReference type="EMBL" id="KAJ3056345.1"/>
    </source>
</evidence>
<dbReference type="AlphaFoldDB" id="A0AAD5SKG9"/>
<name>A0AAD5SKG9_9FUNG</name>
<gene>
    <name evidence="1" type="primary">MAM33</name>
    <name evidence="1" type="ORF">HK097_007323</name>
</gene>
<dbReference type="SUPFAM" id="SSF54529">
    <property type="entry name" value="Mitochondrial glycoprotein MAM33-like"/>
    <property type="match status" value="1"/>
</dbReference>
<dbReference type="Proteomes" id="UP001212841">
    <property type="component" value="Unassembled WGS sequence"/>
</dbReference>
<comment type="caution">
    <text evidence="1">The sequence shown here is derived from an EMBL/GenBank/DDBJ whole genome shotgun (WGS) entry which is preliminary data.</text>
</comment>
<dbReference type="Gene3D" id="3.10.280.10">
    <property type="entry name" value="Mitochondrial glycoprotein"/>
    <property type="match status" value="1"/>
</dbReference>
<dbReference type="PANTHER" id="PTHR10826:SF1">
    <property type="entry name" value="COMPLEMENT COMPONENT 1 Q SUBCOMPONENT-BINDING PROTEIN, MITOCHONDRIAL"/>
    <property type="match status" value="1"/>
</dbReference>
<evidence type="ECO:0000313" key="2">
    <source>
        <dbReference type="Proteomes" id="UP001212841"/>
    </source>
</evidence>
<dbReference type="GO" id="GO:0005759">
    <property type="term" value="C:mitochondrial matrix"/>
    <property type="evidence" value="ECO:0007669"/>
    <property type="project" value="InterPro"/>
</dbReference>
<dbReference type="PANTHER" id="PTHR10826">
    <property type="entry name" value="COMPLEMENT COMPONENT 1"/>
    <property type="match status" value="1"/>
</dbReference>
<dbReference type="EMBL" id="JADGJD010000037">
    <property type="protein sequence ID" value="KAJ3056345.1"/>
    <property type="molecule type" value="Genomic_DNA"/>
</dbReference>
<dbReference type="InterPro" id="IPR003428">
    <property type="entry name" value="MAM33"/>
</dbReference>
<keyword evidence="2" id="KW-1185">Reference proteome</keyword>
<organism evidence="1 2">
    <name type="scientific">Rhizophlyctis rosea</name>
    <dbReference type="NCBI Taxonomy" id="64517"/>
    <lineage>
        <taxon>Eukaryota</taxon>
        <taxon>Fungi</taxon>
        <taxon>Fungi incertae sedis</taxon>
        <taxon>Chytridiomycota</taxon>
        <taxon>Chytridiomycota incertae sedis</taxon>
        <taxon>Chytridiomycetes</taxon>
        <taxon>Rhizophlyctidales</taxon>
        <taxon>Rhizophlyctidaceae</taxon>
        <taxon>Rhizophlyctis</taxon>
    </lineage>
</organism>